<gene>
    <name evidence="11" type="ORF">LPJ64_004064</name>
</gene>
<evidence type="ECO:0000313" key="11">
    <source>
        <dbReference type="EMBL" id="KAJ1644233.1"/>
    </source>
</evidence>
<feature type="region of interest" description="Disordered" evidence="9">
    <location>
        <begin position="22"/>
        <end position="53"/>
    </location>
</feature>
<sequence length="1098" mass="120482">MEVSMSPEEYFRHYAVSILQNSEDSADDSNSISNDNNSKEAWSDIDDNSATEDEDTVLKRKRILRHGRKRLSEMRERFNAAKTRLFEARKQQLDLEMSQLKNGTHPQYKEFVEQVDARWTDRLEKIRQKMEFNRDLARLKLESSQRAATNTFIASRSELRRAMILRRKKQMWALADDLRNLDRIREAVIGIACPLSNIAGPLEPVKGSAAPAYSSHLLSLPDTHLAKADEDADVSAICGIPALLNYSESDIVDTEDSSQTLITVATDGIDIQVPVTLQGYAHEGAEESVAIANSDMAGSTAMANAASASANTGYESVSASQDYQQQAYAGHMVTSDASHMVYNAPMSHHQDSATVSASVSANYYSSSSVAAENFGGPYEKHYYGKSDHLPSSSSNTKITDLVHNAAAAEPAASAAAATYTYGGSRKQQQQQHVHMHANGHIEDHRMSGYYDGVNGTVSGVVRSSNGLKRDMTTVDYDGSVSGKRQRVAVQPSAAWTESSQYQQQQQYPSYQGAQEWQEAPVSATASLGKHRYHPADAADPAAMTSYAYSGHDYYHKYHQSQYSPPLAAEQPQLQQQPYHYSQQQQQQQKQQPQQQQRQDYHRQGISSSAYYGGSQKYEYAQEPSVYYQQQAHLYHGQDNNGYYQQGSTHYAHPHSGSASAATVTATASATASVRQPDGYYQSSSHPQYGQQQQQMAGSYAGQVPNDYHQQQQQQRPYASNSSYSGLDTGISMPAPSNSSAWGDYYSQQQQQQQQRQHYQGSQGYRQQQQHAYDSRGRNEYGNGGDPSSDYYGNSGRPPPAHAMHAGSTAAAATATAAAAAVGGSTASYHLPEHFSAPLLQAVENGELDDNQVEVMVKKLALGELDVAICVTEGLVSGIRNSKGVGLKLFATYVDSPLPWAISVATDAKYSSVDDLAFGATFGVSRNGSGSEVMARYAASQYEWTGQPKFKVLGDINSLVQGVQQGQVDGFLWERTTMQRHYSANEVRYLGTVRPPWPAFSFGATEQFIRANGSRLMQLVDKITQLACGFVGSSGGLGFVCSKLGYSMDDARMWAEYVKFSRDGNVEDKRVEAVVGALARAGVIEPCSIDDVVLRPTSH</sequence>
<evidence type="ECO:0000256" key="9">
    <source>
        <dbReference type="SAM" id="MobiDB-lite"/>
    </source>
</evidence>
<feature type="region of interest" description="Disordered" evidence="9">
    <location>
        <begin position="676"/>
        <end position="807"/>
    </location>
</feature>
<dbReference type="AlphaFoldDB" id="A0A9W7XJL8"/>
<comment type="similarity">
    <text evidence="3">Belongs to the bacterial solute-binding protein SsuA/TauA family.</text>
</comment>
<feature type="region of interest" description="Disordered" evidence="9">
    <location>
        <begin position="570"/>
        <end position="601"/>
    </location>
</feature>
<dbReference type="Proteomes" id="UP001145021">
    <property type="component" value="Unassembled WGS sequence"/>
</dbReference>
<dbReference type="Pfam" id="PF22384">
    <property type="entry name" value="PBP2_Ca3427_like"/>
    <property type="match status" value="1"/>
</dbReference>
<dbReference type="GO" id="GO:0042597">
    <property type="term" value="C:periplasmic space"/>
    <property type="evidence" value="ECO:0007669"/>
    <property type="project" value="UniProtKB-SubCell"/>
</dbReference>
<feature type="compositionally biased region" description="Low complexity" evidence="9">
    <location>
        <begin position="570"/>
        <end position="597"/>
    </location>
</feature>
<dbReference type="InterPro" id="IPR013907">
    <property type="entry name" value="Sds3"/>
</dbReference>
<comment type="subcellular location">
    <subcellularLocation>
        <location evidence="1">Nucleus</location>
    </subcellularLocation>
    <subcellularLocation>
        <location evidence="2">Periplasm</location>
    </subcellularLocation>
</comment>
<dbReference type="SUPFAM" id="SSF53850">
    <property type="entry name" value="Periplasmic binding protein-like II"/>
    <property type="match status" value="1"/>
</dbReference>
<evidence type="ECO:0000256" key="4">
    <source>
        <dbReference type="ARBA" id="ARBA00022491"/>
    </source>
</evidence>
<keyword evidence="5" id="KW-0732">Signal</keyword>
<evidence type="ECO:0000256" key="7">
    <source>
        <dbReference type="ARBA" id="ARBA00023163"/>
    </source>
</evidence>
<keyword evidence="7" id="KW-0804">Transcription</keyword>
<evidence type="ECO:0000313" key="12">
    <source>
        <dbReference type="Proteomes" id="UP001145021"/>
    </source>
</evidence>
<feature type="compositionally biased region" description="Polar residues" evidence="9">
    <location>
        <begin position="637"/>
        <end position="648"/>
    </location>
</feature>
<evidence type="ECO:0000256" key="8">
    <source>
        <dbReference type="ARBA" id="ARBA00023242"/>
    </source>
</evidence>
<protein>
    <recommendedName>
        <fullName evidence="10">Ca3427-like PBP 2 domain-containing protein</fullName>
    </recommendedName>
</protein>
<dbReference type="GO" id="GO:0005654">
    <property type="term" value="C:nucleoplasm"/>
    <property type="evidence" value="ECO:0007669"/>
    <property type="project" value="UniProtKB-ARBA"/>
</dbReference>
<evidence type="ECO:0000256" key="6">
    <source>
        <dbReference type="ARBA" id="ARBA00023015"/>
    </source>
</evidence>
<evidence type="ECO:0000256" key="1">
    <source>
        <dbReference type="ARBA" id="ARBA00004123"/>
    </source>
</evidence>
<feature type="compositionally biased region" description="Acidic residues" evidence="9">
    <location>
        <begin position="43"/>
        <end position="53"/>
    </location>
</feature>
<organism evidence="11 12">
    <name type="scientific">Coemansia asiatica</name>
    <dbReference type="NCBI Taxonomy" id="1052880"/>
    <lineage>
        <taxon>Eukaryota</taxon>
        <taxon>Fungi</taxon>
        <taxon>Fungi incertae sedis</taxon>
        <taxon>Zoopagomycota</taxon>
        <taxon>Kickxellomycotina</taxon>
        <taxon>Kickxellomycetes</taxon>
        <taxon>Kickxellales</taxon>
        <taxon>Kickxellaceae</taxon>
        <taxon>Coemansia</taxon>
    </lineage>
</organism>
<dbReference type="PANTHER" id="PTHR30024">
    <property type="entry name" value="ALIPHATIC SULFONATES-BINDING PROTEIN-RELATED"/>
    <property type="match status" value="1"/>
</dbReference>
<evidence type="ECO:0000256" key="3">
    <source>
        <dbReference type="ARBA" id="ARBA00010742"/>
    </source>
</evidence>
<feature type="compositionally biased region" description="Low complexity" evidence="9">
    <location>
        <begin position="676"/>
        <end position="702"/>
    </location>
</feature>
<name>A0A9W7XJL8_9FUNG</name>
<keyword evidence="6" id="KW-0805">Transcription regulation</keyword>
<keyword evidence="12" id="KW-1185">Reference proteome</keyword>
<feature type="region of interest" description="Disordered" evidence="9">
    <location>
        <begin position="637"/>
        <end position="657"/>
    </location>
</feature>
<dbReference type="PANTHER" id="PTHR30024:SF47">
    <property type="entry name" value="TAURINE-BINDING PERIPLASMIC PROTEIN"/>
    <property type="match status" value="1"/>
</dbReference>
<evidence type="ECO:0000256" key="5">
    <source>
        <dbReference type="ARBA" id="ARBA00022729"/>
    </source>
</evidence>
<dbReference type="Pfam" id="PF08598">
    <property type="entry name" value="Sds3"/>
    <property type="match status" value="1"/>
</dbReference>
<dbReference type="GO" id="GO:0010468">
    <property type="term" value="P:regulation of gene expression"/>
    <property type="evidence" value="ECO:0007669"/>
    <property type="project" value="UniProtKB-ARBA"/>
</dbReference>
<evidence type="ECO:0000259" key="10">
    <source>
        <dbReference type="Pfam" id="PF22384"/>
    </source>
</evidence>
<proteinExistence type="inferred from homology"/>
<dbReference type="EMBL" id="JANBOH010000181">
    <property type="protein sequence ID" value="KAJ1644233.1"/>
    <property type="molecule type" value="Genomic_DNA"/>
</dbReference>
<comment type="caution">
    <text evidence="11">The sequence shown here is derived from an EMBL/GenBank/DDBJ whole genome shotgun (WGS) entry which is preliminary data.</text>
</comment>
<keyword evidence="4" id="KW-0678">Repressor</keyword>
<dbReference type="InterPro" id="IPR054364">
    <property type="entry name" value="Ca3427-like_PBP2"/>
</dbReference>
<feature type="compositionally biased region" description="Low complexity" evidence="9">
    <location>
        <begin position="744"/>
        <end position="770"/>
    </location>
</feature>
<reference evidence="11" key="1">
    <citation type="submission" date="2022-07" db="EMBL/GenBank/DDBJ databases">
        <title>Phylogenomic reconstructions and comparative analyses of Kickxellomycotina fungi.</title>
        <authorList>
            <person name="Reynolds N.K."/>
            <person name="Stajich J.E."/>
            <person name="Barry K."/>
            <person name="Grigoriev I.V."/>
            <person name="Crous P."/>
            <person name="Smith M.E."/>
        </authorList>
    </citation>
    <scope>NUCLEOTIDE SEQUENCE</scope>
    <source>
        <strain evidence="11">NBRC 105413</strain>
    </source>
</reference>
<dbReference type="Gene3D" id="3.40.190.10">
    <property type="entry name" value="Periplasmic binding protein-like II"/>
    <property type="match status" value="2"/>
</dbReference>
<keyword evidence="8" id="KW-0539">Nucleus</keyword>
<feature type="compositionally biased region" description="Polar residues" evidence="9">
    <location>
        <begin position="715"/>
        <end position="725"/>
    </location>
</feature>
<evidence type="ECO:0000256" key="2">
    <source>
        <dbReference type="ARBA" id="ARBA00004418"/>
    </source>
</evidence>
<feature type="domain" description="Ca3427-like PBP 2" evidence="10">
    <location>
        <begin position="899"/>
        <end position="991"/>
    </location>
</feature>
<accession>A0A9W7XJL8</accession>